<dbReference type="PANTHER" id="PTHR43647:SF1">
    <property type="entry name" value="3-KETO-STEROID REDUCTASE ERG27"/>
    <property type="match status" value="1"/>
</dbReference>
<dbReference type="STRING" id="644352.J3NG18"/>
<dbReference type="GO" id="GO:0000253">
    <property type="term" value="F:3-beta-hydroxysteroid 3-dehydrogenase (NADP+) activity"/>
    <property type="evidence" value="ECO:0007669"/>
    <property type="project" value="TreeGrafter"/>
</dbReference>
<dbReference type="Proteomes" id="UP000006039">
    <property type="component" value="Unassembled WGS sequence"/>
</dbReference>
<keyword evidence="4" id="KW-0560">Oxidoreductase</keyword>
<sequence length="588" mass="63944">MVAFRAAKSTENTLLLDRHQTPQHLWCVACRKSALSPELAAADLNRPPDCDANSPSPHSAVALFSGMAAPTPAPWDSAAPKDQFFVLVTGANSGIGLGIAERLVDWFLTPRSPASHLILITTTRSRQKSLQTTEALRDYVRKAVASNPTLRGRAGPSCDPASVLTRIHLLSIQLDLCKLPTVHAATELLMRGPDGPPTEEDLRAGRIPAPIPRLDSIIFNAGIGGWSGLSWLSIPGAILKDGLIHQLTWPSFKISYVGNLVDPITGRALTSQQAAAEGLTRGELLGETFTANIFGHYVFAHTLLPLLDRTREQLGAGGLARGRVVWVGSVTPEPQDFSISDFQGVASHDSYESTKRLADLLFLTAELPRVKPIVARYLTADEATAVAAAARNKGGKVADGNGGASPDVVPPRIYITHPGIVQTTIYHVPALLVFWYGFALYIARWIGSPWHPVKPYGGAVAPVWCATEGQEHLDSLGAERVKWGSSVSFWGKAAAKRTEVEGWGWDGRTAAEMAADQQYQRQQRNEKRHWLRDRFGRKSTAVDLKPEALQDFEVLGAQCWEEMERLRLKWDEALGNGKPQTNGRALAA</sequence>
<reference evidence="8" key="4">
    <citation type="journal article" date="2015" name="G3 (Bethesda)">
        <title>Genome sequences of three phytopathogenic species of the Magnaporthaceae family of fungi.</title>
        <authorList>
            <person name="Okagaki L.H."/>
            <person name="Nunes C.C."/>
            <person name="Sailsbery J."/>
            <person name="Clay B."/>
            <person name="Brown D."/>
            <person name="John T."/>
            <person name="Oh Y."/>
            <person name="Young N."/>
            <person name="Fitzgerald M."/>
            <person name="Haas B.J."/>
            <person name="Zeng Q."/>
            <person name="Young S."/>
            <person name="Adiconis X."/>
            <person name="Fan L."/>
            <person name="Levin J.Z."/>
            <person name="Mitchell T.K."/>
            <person name="Okubara P.A."/>
            <person name="Farman M.L."/>
            <person name="Kohn L.M."/>
            <person name="Birren B."/>
            <person name="Ma L.-J."/>
            <person name="Dean R.A."/>
        </authorList>
    </citation>
    <scope>NUCLEOTIDE SEQUENCE</scope>
    <source>
        <strain evidence="8">R3-111a-1</strain>
    </source>
</reference>
<dbReference type="HOGENOM" id="CLU_029944_0_0_1"/>
<keyword evidence="1" id="KW-0444">Lipid biosynthesis</keyword>
<evidence type="ECO:0000256" key="5">
    <source>
        <dbReference type="ARBA" id="ARBA00023098"/>
    </source>
</evidence>
<dbReference type="OrthoDB" id="9989144at2759"/>
<gene>
    <name evidence="8" type="primary">20340669</name>
    <name evidence="7" type="ORF">GGTG_00211</name>
</gene>
<protein>
    <submittedName>
        <fullName evidence="7">3-keto-steroid reductase</fullName>
    </submittedName>
</protein>
<dbReference type="Gene3D" id="3.40.50.720">
    <property type="entry name" value="NAD(P)-binding Rossmann-like Domain"/>
    <property type="match status" value="1"/>
</dbReference>
<evidence type="ECO:0000256" key="2">
    <source>
        <dbReference type="ARBA" id="ARBA00022857"/>
    </source>
</evidence>
<dbReference type="PANTHER" id="PTHR43647">
    <property type="entry name" value="DEHYDROGENASE"/>
    <property type="match status" value="1"/>
</dbReference>
<accession>J3NG18</accession>
<dbReference type="AlphaFoldDB" id="J3NG18"/>
<dbReference type="GO" id="GO:0005741">
    <property type="term" value="C:mitochondrial outer membrane"/>
    <property type="evidence" value="ECO:0007669"/>
    <property type="project" value="TreeGrafter"/>
</dbReference>
<reference evidence="7" key="2">
    <citation type="submission" date="2010-07" db="EMBL/GenBank/DDBJ databases">
        <authorList>
            <consortium name="The Broad Institute Genome Sequencing Platform"/>
            <consortium name="Broad Institute Genome Sequencing Center for Infectious Disease"/>
            <person name="Ma L.-J."/>
            <person name="Dead R."/>
            <person name="Young S."/>
            <person name="Zeng Q."/>
            <person name="Koehrsen M."/>
            <person name="Alvarado L."/>
            <person name="Berlin A."/>
            <person name="Chapman S.B."/>
            <person name="Chen Z."/>
            <person name="Freedman E."/>
            <person name="Gellesch M."/>
            <person name="Goldberg J."/>
            <person name="Griggs A."/>
            <person name="Gujja S."/>
            <person name="Heilman E.R."/>
            <person name="Heiman D."/>
            <person name="Hepburn T."/>
            <person name="Howarth C."/>
            <person name="Jen D."/>
            <person name="Larson L."/>
            <person name="Mehta T."/>
            <person name="Neiman D."/>
            <person name="Pearson M."/>
            <person name="Roberts A."/>
            <person name="Saif S."/>
            <person name="Shea T."/>
            <person name="Shenoy N."/>
            <person name="Sisk P."/>
            <person name="Stolte C."/>
            <person name="Sykes S."/>
            <person name="Walk T."/>
            <person name="White J."/>
            <person name="Yandava C."/>
            <person name="Haas B."/>
            <person name="Nusbaum C."/>
            <person name="Birren B."/>
        </authorList>
    </citation>
    <scope>NUCLEOTIDE SEQUENCE</scope>
    <source>
        <strain evidence="7">R3-111a-1</strain>
    </source>
</reference>
<evidence type="ECO:0000313" key="9">
    <source>
        <dbReference type="Proteomes" id="UP000006039"/>
    </source>
</evidence>
<proteinExistence type="inferred from homology"/>
<dbReference type="EnsemblFungi" id="EJT80208">
    <property type="protein sequence ID" value="EJT80208"/>
    <property type="gene ID" value="GGTG_00211"/>
</dbReference>
<dbReference type="GO" id="GO:0005811">
    <property type="term" value="C:lipid droplet"/>
    <property type="evidence" value="ECO:0007669"/>
    <property type="project" value="TreeGrafter"/>
</dbReference>
<dbReference type="FunCoup" id="J3NG18">
    <property type="interactions" value="134"/>
</dbReference>
<dbReference type="InterPro" id="IPR051593">
    <property type="entry name" value="Ergosterol_Biosynth_ERG27"/>
</dbReference>
<evidence type="ECO:0000256" key="6">
    <source>
        <dbReference type="ARBA" id="ARBA00023593"/>
    </source>
</evidence>
<name>J3NG18_GAET3</name>
<evidence type="ECO:0000313" key="8">
    <source>
        <dbReference type="EnsemblFungi" id="EJT80208"/>
    </source>
</evidence>
<evidence type="ECO:0000256" key="1">
    <source>
        <dbReference type="ARBA" id="ARBA00022516"/>
    </source>
</evidence>
<keyword evidence="9" id="KW-1185">Reference proteome</keyword>
<dbReference type="SUPFAM" id="SSF51735">
    <property type="entry name" value="NAD(P)-binding Rossmann-fold domains"/>
    <property type="match status" value="1"/>
</dbReference>
<keyword evidence="3" id="KW-0752">Steroid biosynthesis</keyword>
<evidence type="ECO:0000256" key="3">
    <source>
        <dbReference type="ARBA" id="ARBA00022955"/>
    </source>
</evidence>
<reference evidence="8" key="5">
    <citation type="submission" date="2018-04" db="UniProtKB">
        <authorList>
            <consortium name="EnsemblFungi"/>
        </authorList>
    </citation>
    <scope>IDENTIFICATION</scope>
    <source>
        <strain evidence="8">R3-111a-1</strain>
    </source>
</reference>
<keyword evidence="5" id="KW-0443">Lipid metabolism</keyword>
<dbReference type="GeneID" id="20340669"/>
<dbReference type="InterPro" id="IPR036291">
    <property type="entry name" value="NAD(P)-bd_dom_sf"/>
</dbReference>
<dbReference type="VEuPathDB" id="FungiDB:GGTG_00211"/>
<evidence type="ECO:0000256" key="4">
    <source>
        <dbReference type="ARBA" id="ARBA00023002"/>
    </source>
</evidence>
<dbReference type="RefSeq" id="XP_009216217.1">
    <property type="nucleotide sequence ID" value="XM_009217953.1"/>
</dbReference>
<reference evidence="7" key="3">
    <citation type="submission" date="2010-09" db="EMBL/GenBank/DDBJ databases">
        <title>Annotation of Gaeumannomyces graminis var. tritici R3-111a-1.</title>
        <authorList>
            <consortium name="The Broad Institute Genome Sequencing Platform"/>
            <person name="Ma L.-J."/>
            <person name="Dead R."/>
            <person name="Young S.K."/>
            <person name="Zeng Q."/>
            <person name="Gargeya S."/>
            <person name="Fitzgerald M."/>
            <person name="Haas B."/>
            <person name="Abouelleil A."/>
            <person name="Alvarado L."/>
            <person name="Arachchi H.M."/>
            <person name="Berlin A."/>
            <person name="Brown A."/>
            <person name="Chapman S.B."/>
            <person name="Chen Z."/>
            <person name="Dunbar C."/>
            <person name="Freedman E."/>
            <person name="Gearin G."/>
            <person name="Gellesch M."/>
            <person name="Goldberg J."/>
            <person name="Griggs A."/>
            <person name="Gujja S."/>
            <person name="Heiman D."/>
            <person name="Howarth C."/>
            <person name="Larson L."/>
            <person name="Lui A."/>
            <person name="MacDonald P.J.P."/>
            <person name="Mehta T."/>
            <person name="Montmayeur A."/>
            <person name="Murphy C."/>
            <person name="Neiman D."/>
            <person name="Pearson M."/>
            <person name="Priest M."/>
            <person name="Roberts A."/>
            <person name="Saif S."/>
            <person name="Shea T."/>
            <person name="Shenoy N."/>
            <person name="Sisk P."/>
            <person name="Stolte C."/>
            <person name="Sykes S."/>
            <person name="Yandava C."/>
            <person name="Wortman J."/>
            <person name="Nusbaum C."/>
            <person name="Birren B."/>
        </authorList>
    </citation>
    <scope>NUCLEOTIDE SEQUENCE</scope>
    <source>
        <strain evidence="7">R3-111a-1</strain>
    </source>
</reference>
<evidence type="ECO:0000313" key="7">
    <source>
        <dbReference type="EMBL" id="EJT80208.1"/>
    </source>
</evidence>
<comment type="similarity">
    <text evidence="6">Belongs to the short-chain dehydrogenases/reductases (SDR) family. ERG27 subfamily.</text>
</comment>
<reference evidence="9" key="1">
    <citation type="submission" date="2010-07" db="EMBL/GenBank/DDBJ databases">
        <title>The genome sequence of Gaeumannomyces graminis var. tritici strain R3-111a-1.</title>
        <authorList>
            <consortium name="The Broad Institute Genome Sequencing Platform"/>
            <person name="Ma L.-J."/>
            <person name="Dead R."/>
            <person name="Young S."/>
            <person name="Zeng Q."/>
            <person name="Koehrsen M."/>
            <person name="Alvarado L."/>
            <person name="Berlin A."/>
            <person name="Chapman S.B."/>
            <person name="Chen Z."/>
            <person name="Freedman E."/>
            <person name="Gellesch M."/>
            <person name="Goldberg J."/>
            <person name="Griggs A."/>
            <person name="Gujja S."/>
            <person name="Heilman E.R."/>
            <person name="Heiman D."/>
            <person name="Hepburn T."/>
            <person name="Howarth C."/>
            <person name="Jen D."/>
            <person name="Larson L."/>
            <person name="Mehta T."/>
            <person name="Neiman D."/>
            <person name="Pearson M."/>
            <person name="Roberts A."/>
            <person name="Saif S."/>
            <person name="Shea T."/>
            <person name="Shenoy N."/>
            <person name="Sisk P."/>
            <person name="Stolte C."/>
            <person name="Sykes S."/>
            <person name="Walk T."/>
            <person name="White J."/>
            <person name="Yandava C."/>
            <person name="Haas B."/>
            <person name="Nusbaum C."/>
            <person name="Birren B."/>
        </authorList>
    </citation>
    <scope>NUCLEOTIDE SEQUENCE [LARGE SCALE GENOMIC DNA]</scope>
    <source>
        <strain evidence="9">R3-111a-1</strain>
    </source>
</reference>
<dbReference type="GO" id="GO:0005789">
    <property type="term" value="C:endoplasmic reticulum membrane"/>
    <property type="evidence" value="ECO:0007669"/>
    <property type="project" value="TreeGrafter"/>
</dbReference>
<keyword evidence="2" id="KW-0521">NADP</keyword>
<dbReference type="EMBL" id="GL385395">
    <property type="protein sequence ID" value="EJT80208.1"/>
    <property type="molecule type" value="Genomic_DNA"/>
</dbReference>
<dbReference type="eggNOG" id="KOG1478">
    <property type="taxonomic scope" value="Eukaryota"/>
</dbReference>
<dbReference type="GO" id="GO:0006696">
    <property type="term" value="P:ergosterol biosynthetic process"/>
    <property type="evidence" value="ECO:0007669"/>
    <property type="project" value="TreeGrafter"/>
</dbReference>
<organism evidence="7">
    <name type="scientific">Gaeumannomyces tritici (strain R3-111a-1)</name>
    <name type="common">Wheat and barley take-all root rot fungus</name>
    <name type="synonym">Gaeumannomyces graminis var. tritici</name>
    <dbReference type="NCBI Taxonomy" id="644352"/>
    <lineage>
        <taxon>Eukaryota</taxon>
        <taxon>Fungi</taxon>
        <taxon>Dikarya</taxon>
        <taxon>Ascomycota</taxon>
        <taxon>Pezizomycotina</taxon>
        <taxon>Sordariomycetes</taxon>
        <taxon>Sordariomycetidae</taxon>
        <taxon>Magnaporthales</taxon>
        <taxon>Magnaporthaceae</taxon>
        <taxon>Gaeumannomyces</taxon>
    </lineage>
</organism>